<evidence type="ECO:0000256" key="1">
    <source>
        <dbReference type="SAM" id="MobiDB-lite"/>
    </source>
</evidence>
<evidence type="ECO:0000313" key="2">
    <source>
        <dbReference type="EMBL" id="KAJ4185877.1"/>
    </source>
</evidence>
<sequence>MTRRDSFRKPKGSGRSRRNRVSDPNIYPYSSHPQRTAIPSSAPRRASVASYTTQPYPPRPNPSRDPQKQAYASHPPPPHPSCPIESHGPFLKGDEDLRLKALQHPDGTTTSFTVVNKDKPGANNTCALLPLPNGDILFDANNETSAIAAYDRAKGASGSGKVPGIMFAPPCDINGAALRDVDWSRMVPRPAVKEINEADGGFRLSELKSFVPGIPAPPERMRKY</sequence>
<dbReference type="AlphaFoldDB" id="A0A9W8R5H1"/>
<evidence type="ECO:0000313" key="3">
    <source>
        <dbReference type="Proteomes" id="UP001152087"/>
    </source>
</evidence>
<comment type="caution">
    <text evidence="2">The sequence shown here is derived from an EMBL/GenBank/DDBJ whole genome shotgun (WGS) entry which is preliminary data.</text>
</comment>
<reference evidence="2" key="1">
    <citation type="submission" date="2022-09" db="EMBL/GenBank/DDBJ databases">
        <title>Fusarium specimens isolated from Avocado Roots.</title>
        <authorList>
            <person name="Stajich J."/>
            <person name="Roper C."/>
            <person name="Heimlech-Rivalta G."/>
        </authorList>
    </citation>
    <scope>NUCLEOTIDE SEQUENCE</scope>
    <source>
        <strain evidence="2">A02</strain>
    </source>
</reference>
<accession>A0A9W8R5H1</accession>
<name>A0A9W8R5H1_9HYPO</name>
<keyword evidence="3" id="KW-1185">Reference proteome</keyword>
<protein>
    <submittedName>
        <fullName evidence="2">Uncharacterized protein</fullName>
    </submittedName>
</protein>
<feature type="compositionally biased region" description="Basic residues" evidence="1">
    <location>
        <begin position="9"/>
        <end position="19"/>
    </location>
</feature>
<dbReference type="EMBL" id="JAOQAV010000022">
    <property type="protein sequence ID" value="KAJ4185877.1"/>
    <property type="molecule type" value="Genomic_DNA"/>
</dbReference>
<proteinExistence type="predicted"/>
<feature type="region of interest" description="Disordered" evidence="1">
    <location>
        <begin position="1"/>
        <end position="90"/>
    </location>
</feature>
<organism evidence="2 3">
    <name type="scientific">Fusarium falciforme</name>
    <dbReference type="NCBI Taxonomy" id="195108"/>
    <lineage>
        <taxon>Eukaryota</taxon>
        <taxon>Fungi</taxon>
        <taxon>Dikarya</taxon>
        <taxon>Ascomycota</taxon>
        <taxon>Pezizomycotina</taxon>
        <taxon>Sordariomycetes</taxon>
        <taxon>Hypocreomycetidae</taxon>
        <taxon>Hypocreales</taxon>
        <taxon>Nectriaceae</taxon>
        <taxon>Fusarium</taxon>
        <taxon>Fusarium solani species complex</taxon>
    </lineage>
</organism>
<dbReference type="Proteomes" id="UP001152087">
    <property type="component" value="Unassembled WGS sequence"/>
</dbReference>
<gene>
    <name evidence="2" type="ORF">NW755_008329</name>
</gene>
<feature type="compositionally biased region" description="Low complexity" evidence="1">
    <location>
        <begin position="37"/>
        <end position="54"/>
    </location>
</feature>